<evidence type="ECO:0000259" key="7">
    <source>
        <dbReference type="Pfam" id="PF06813"/>
    </source>
</evidence>
<keyword evidence="3 5" id="KW-1133">Transmembrane helix</keyword>
<dbReference type="InterPro" id="IPR010658">
    <property type="entry name" value="Nodulin-like"/>
</dbReference>
<evidence type="ECO:0000256" key="1">
    <source>
        <dbReference type="ARBA" id="ARBA00004141"/>
    </source>
</evidence>
<dbReference type="Gene3D" id="1.20.1250.20">
    <property type="entry name" value="MFS general substrate transporter like domains"/>
    <property type="match status" value="1"/>
</dbReference>
<dbReference type="InterPro" id="IPR056555">
    <property type="entry name" value="NFD4_C"/>
</dbReference>
<feature type="transmembrane region" description="Helical" evidence="5">
    <location>
        <begin position="374"/>
        <end position="395"/>
    </location>
</feature>
<evidence type="ECO:0000259" key="8">
    <source>
        <dbReference type="Pfam" id="PF23262"/>
    </source>
</evidence>
<evidence type="ECO:0000256" key="3">
    <source>
        <dbReference type="ARBA" id="ARBA00022989"/>
    </source>
</evidence>
<dbReference type="PANTHER" id="PTHR21576">
    <property type="entry name" value="UNCHARACTERIZED NODULIN-LIKE PROTEIN"/>
    <property type="match status" value="1"/>
</dbReference>
<comment type="caution">
    <text evidence="9">The sequence shown here is derived from an EMBL/GenBank/DDBJ whole genome shotgun (WGS) entry which is preliminary data.</text>
</comment>
<feature type="transmembrane region" description="Helical" evidence="5">
    <location>
        <begin position="172"/>
        <end position="191"/>
    </location>
</feature>
<dbReference type="PANTHER" id="PTHR21576:SF11">
    <property type="entry name" value="MAJOR FACILITATOR SUPERFAMILY PROTEIN"/>
    <property type="match status" value="1"/>
</dbReference>
<organism evidence="9 10">
    <name type="scientific">Nepenthes gracilis</name>
    <name type="common">Slender pitcher plant</name>
    <dbReference type="NCBI Taxonomy" id="150966"/>
    <lineage>
        <taxon>Eukaryota</taxon>
        <taxon>Viridiplantae</taxon>
        <taxon>Streptophyta</taxon>
        <taxon>Embryophyta</taxon>
        <taxon>Tracheophyta</taxon>
        <taxon>Spermatophyta</taxon>
        <taxon>Magnoliopsida</taxon>
        <taxon>eudicotyledons</taxon>
        <taxon>Gunneridae</taxon>
        <taxon>Pentapetalae</taxon>
        <taxon>Caryophyllales</taxon>
        <taxon>Nepenthaceae</taxon>
        <taxon>Nepenthes</taxon>
    </lineage>
</organism>
<keyword evidence="6" id="KW-0732">Signal</keyword>
<gene>
    <name evidence="9" type="ORF">Nepgr_022322</name>
</gene>
<name>A0AAD3T2D0_NEPGR</name>
<feature type="transmembrane region" description="Helical" evidence="5">
    <location>
        <begin position="440"/>
        <end position="459"/>
    </location>
</feature>
<feature type="signal peptide" evidence="6">
    <location>
        <begin position="1"/>
        <end position="22"/>
    </location>
</feature>
<keyword evidence="10" id="KW-1185">Reference proteome</keyword>
<evidence type="ECO:0000256" key="6">
    <source>
        <dbReference type="SAM" id="SignalP"/>
    </source>
</evidence>
<feature type="transmembrane region" description="Helical" evidence="5">
    <location>
        <begin position="234"/>
        <end position="253"/>
    </location>
</feature>
<feature type="chain" id="PRO_5042129121" description="Nodulin-like domain-containing protein" evidence="6">
    <location>
        <begin position="23"/>
        <end position="509"/>
    </location>
</feature>
<feature type="transmembrane region" description="Helical" evidence="5">
    <location>
        <begin position="309"/>
        <end position="327"/>
    </location>
</feature>
<evidence type="ECO:0000256" key="2">
    <source>
        <dbReference type="ARBA" id="ARBA00022692"/>
    </source>
</evidence>
<proteinExistence type="predicted"/>
<comment type="subcellular location">
    <subcellularLocation>
        <location evidence="1">Membrane</location>
        <topology evidence="1">Multi-pass membrane protein</topology>
    </subcellularLocation>
</comment>
<feature type="domain" description="NFD4 C-terminal" evidence="8">
    <location>
        <begin position="294"/>
        <end position="504"/>
    </location>
</feature>
<evidence type="ECO:0008006" key="11">
    <source>
        <dbReference type="Google" id="ProtNLM"/>
    </source>
</evidence>
<evidence type="ECO:0000256" key="5">
    <source>
        <dbReference type="SAM" id="Phobius"/>
    </source>
</evidence>
<dbReference type="SUPFAM" id="SSF103473">
    <property type="entry name" value="MFS general substrate transporter"/>
    <property type="match status" value="1"/>
</dbReference>
<reference evidence="9" key="1">
    <citation type="submission" date="2023-05" db="EMBL/GenBank/DDBJ databases">
        <title>Nepenthes gracilis genome sequencing.</title>
        <authorList>
            <person name="Fukushima K."/>
        </authorList>
    </citation>
    <scope>NUCLEOTIDE SEQUENCE</scope>
    <source>
        <strain evidence="9">SING2019-196</strain>
    </source>
</reference>
<feature type="domain" description="Nodulin-like" evidence="7">
    <location>
        <begin position="7"/>
        <end position="251"/>
    </location>
</feature>
<dbReference type="InterPro" id="IPR036259">
    <property type="entry name" value="MFS_trans_sf"/>
</dbReference>
<feature type="transmembrane region" description="Helical" evidence="5">
    <location>
        <begin position="407"/>
        <end position="428"/>
    </location>
</feature>
<dbReference type="Pfam" id="PF23262">
    <property type="entry name" value="NFD4_C"/>
    <property type="match status" value="1"/>
</dbReference>
<feature type="transmembrane region" description="Helical" evidence="5">
    <location>
        <begin position="66"/>
        <end position="93"/>
    </location>
</feature>
<feature type="transmembrane region" description="Helical" evidence="5">
    <location>
        <begin position="339"/>
        <end position="362"/>
    </location>
</feature>
<feature type="transmembrane region" description="Helical" evidence="5">
    <location>
        <begin position="138"/>
        <end position="160"/>
    </location>
</feature>
<feature type="transmembrane region" description="Helical" evidence="5">
    <location>
        <begin position="479"/>
        <end position="498"/>
    </location>
</feature>
<feature type="transmembrane region" description="Helical" evidence="5">
    <location>
        <begin position="105"/>
        <end position="126"/>
    </location>
</feature>
<dbReference type="EMBL" id="BSYO01000022">
    <property type="protein sequence ID" value="GMH20481.1"/>
    <property type="molecule type" value="Genomic_DNA"/>
</dbReference>
<dbReference type="AlphaFoldDB" id="A0AAD3T2D0"/>
<accession>A0AAD3T2D0</accession>
<dbReference type="Proteomes" id="UP001279734">
    <property type="component" value="Unassembled WGS sequence"/>
</dbReference>
<sequence length="509" mass="55436">MPSTALQWFSLVAVILLQSINGTNLNFPAYSSELKRILSLTQLQVNNLAFANDAGKLAGWISGIAALYLPLWLVLMIGLMLGLIGYGIPYLFLSHQNISLSYWQLFFLTVLAGNSICWINTISYIVTIRNFPLQRQAAVGLTTSYISLSPVIYTAIVNALSSLTFEKAEEYLLLNAVLPSIFGVIAMPFLREIDTGKAKQQEAGFIAVSIITIATGTYAIVSSLGSIASRLSPLINLIGIGLCLLAPIVVPLAECVRAILKPNFCTSKEEDAKEADGAVEIANKEVESSPMVATMDEIGVKSMFKRLNFWLYFFVYFLGATLGLVYLNNLGQIAQSRGFSHASSLVSFSSAFGFFGRLLPCFQHYIYSRSRRRVPGPASIMTMTVPISGAFFLLLNGTNVSLYMSTAIIGACTGAITSVSVSVTTDLFGAKNFGVNHNVVVANIPIGSSVFGDLAALLYRRESHGHPTCMGLDCYRDTFIIWGCLSSLGSVLALILHLRSRKFYLDRLY</sequence>
<evidence type="ECO:0000313" key="10">
    <source>
        <dbReference type="Proteomes" id="UP001279734"/>
    </source>
</evidence>
<keyword evidence="4 5" id="KW-0472">Membrane</keyword>
<evidence type="ECO:0000313" key="9">
    <source>
        <dbReference type="EMBL" id="GMH20481.1"/>
    </source>
</evidence>
<protein>
    <recommendedName>
        <fullName evidence="11">Nodulin-like domain-containing protein</fullName>
    </recommendedName>
</protein>
<evidence type="ECO:0000256" key="4">
    <source>
        <dbReference type="ARBA" id="ARBA00023136"/>
    </source>
</evidence>
<dbReference type="GO" id="GO:0016020">
    <property type="term" value="C:membrane"/>
    <property type="evidence" value="ECO:0007669"/>
    <property type="project" value="UniProtKB-SubCell"/>
</dbReference>
<feature type="transmembrane region" description="Helical" evidence="5">
    <location>
        <begin position="203"/>
        <end position="228"/>
    </location>
</feature>
<dbReference type="Pfam" id="PF06813">
    <property type="entry name" value="Nodulin-like"/>
    <property type="match status" value="1"/>
</dbReference>
<keyword evidence="2 5" id="KW-0812">Transmembrane</keyword>